<comment type="caution">
    <text evidence="2">The sequence shown here is derived from an EMBL/GenBank/DDBJ whole genome shotgun (WGS) entry which is preliminary data.</text>
</comment>
<proteinExistence type="predicted"/>
<keyword evidence="1" id="KW-0812">Transmembrane</keyword>
<dbReference type="InterPro" id="IPR025443">
    <property type="entry name" value="DUF4307"/>
</dbReference>
<dbReference type="Proteomes" id="UP001501102">
    <property type="component" value="Unassembled WGS sequence"/>
</dbReference>
<sequence>MAAQREALPEGRYGRSADERADRKLKIIGGVLGAVLLGFVGWSAVHYITTSDVSGQLIRSKTVSDTSVQAVLEIRKGKGDKAVCTLRSRANDGSEVSRLDVTLDRPEEHFTEFVTLRTTARARFTDLEGCRTVKSG</sequence>
<dbReference type="EMBL" id="BAAAXZ010000034">
    <property type="protein sequence ID" value="GAA2915818.1"/>
    <property type="molecule type" value="Genomic_DNA"/>
</dbReference>
<protein>
    <submittedName>
        <fullName evidence="2">DUF4307 domain-containing protein</fullName>
    </submittedName>
</protein>
<keyword evidence="1" id="KW-1133">Transmembrane helix</keyword>
<feature type="transmembrane region" description="Helical" evidence="1">
    <location>
        <begin position="25"/>
        <end position="48"/>
    </location>
</feature>
<dbReference type="RefSeq" id="WP_344961033.1">
    <property type="nucleotide sequence ID" value="NZ_BAAAXZ010000034.1"/>
</dbReference>
<gene>
    <name evidence="2" type="ORF">GCM10020221_09560</name>
</gene>
<accession>A0ABN3WIG6</accession>
<reference evidence="2 3" key="1">
    <citation type="journal article" date="2019" name="Int. J. Syst. Evol. Microbiol.">
        <title>The Global Catalogue of Microorganisms (GCM) 10K type strain sequencing project: providing services to taxonomists for standard genome sequencing and annotation.</title>
        <authorList>
            <consortium name="The Broad Institute Genomics Platform"/>
            <consortium name="The Broad Institute Genome Sequencing Center for Infectious Disease"/>
            <person name="Wu L."/>
            <person name="Ma J."/>
        </authorList>
    </citation>
    <scope>NUCLEOTIDE SEQUENCE [LARGE SCALE GENOMIC DNA]</scope>
    <source>
        <strain evidence="2 3">JCM 4087</strain>
    </source>
</reference>
<evidence type="ECO:0000313" key="3">
    <source>
        <dbReference type="Proteomes" id="UP001501102"/>
    </source>
</evidence>
<name>A0ABN3WIG6_STRTU</name>
<evidence type="ECO:0000256" key="1">
    <source>
        <dbReference type="SAM" id="Phobius"/>
    </source>
</evidence>
<keyword evidence="3" id="KW-1185">Reference proteome</keyword>
<organism evidence="2 3">
    <name type="scientific">Streptomyces thioluteus</name>
    <dbReference type="NCBI Taxonomy" id="66431"/>
    <lineage>
        <taxon>Bacteria</taxon>
        <taxon>Bacillati</taxon>
        <taxon>Actinomycetota</taxon>
        <taxon>Actinomycetes</taxon>
        <taxon>Kitasatosporales</taxon>
        <taxon>Streptomycetaceae</taxon>
        <taxon>Streptomyces</taxon>
    </lineage>
</organism>
<dbReference type="Pfam" id="PF14155">
    <property type="entry name" value="DUF4307"/>
    <property type="match status" value="1"/>
</dbReference>
<evidence type="ECO:0000313" key="2">
    <source>
        <dbReference type="EMBL" id="GAA2915818.1"/>
    </source>
</evidence>
<keyword evidence="1" id="KW-0472">Membrane</keyword>